<dbReference type="SUPFAM" id="SSF56731">
    <property type="entry name" value="DNA primase core"/>
    <property type="match status" value="1"/>
</dbReference>
<dbReference type="EMBL" id="MN478376">
    <property type="protein sequence ID" value="QGH45114.1"/>
    <property type="molecule type" value="Genomic_DNA"/>
</dbReference>
<keyword evidence="3" id="KW-0240">DNA-directed RNA polymerase</keyword>
<evidence type="ECO:0000256" key="1">
    <source>
        <dbReference type="SAM" id="MobiDB-lite"/>
    </source>
</evidence>
<dbReference type="SUPFAM" id="SSF52540">
    <property type="entry name" value="P-loop containing nucleoside triphosphate hydrolases"/>
    <property type="match status" value="1"/>
</dbReference>
<dbReference type="Gene3D" id="3.40.50.300">
    <property type="entry name" value="P-loop containing nucleotide triphosphate hydrolases"/>
    <property type="match status" value="1"/>
</dbReference>
<dbReference type="Proteomes" id="UP000386225">
    <property type="component" value="Segment"/>
</dbReference>
<sequence>MSVVMNLPCPECQKNGADKNGKYLMVFEDGGKLCIHTHNHDSRERYYVAPDGKDPVFDREIDGKVQYNAAQFNQLVADGKIKDEFTRQLALSGMRMKDRCEVFTEEERNQIEAEWALDIAWFEQLKYRSLEDRAIHGAIAKFYDVRVGHDEHGKINRHYYPVHTREDMSVVGAKARTLPKDFAYGHLGRRFGDDLALFGMHTTQKVMDSGTFRKGKMGKLLVVGGECDAMAAQQMLVKSVNKLETLQGIKSLDGLKLLHVWSPTKGETCLDEIVANREYLDAFEEIVWGFDNDDVGNKLNLACAKLFRQKSKFIVYPSGCKDANQCLKEGRDKEFVDAWWQPVEARVKGKLKAASSYAESAKQITKNGLSYFIPELNPITFGVRLSYLGVWGAGTGVGKTEMTTSHICKLMEQGKPVVAIYLENSPDEVLKMVASRMANKDFMSPPYDPDDPDDVYSASRDYTWQELSDTIDNLVSSNLLFIPDLEGSKDVTVIMEVMEDALALGYQYFVCDNLTAFEHHVDGKVQVGVNAIDETMKRMGTFKDEHEVNIMLLTHLTRPEKGRIPHELGGEVFITDFRGAGSISFWANGAWGIERNTQAASIQDKCTTLIRNLKSRGVGHKVGNTVVIRKILDTGEYEVLDGVHELPQVGREKKDKQSSASRQMADNFIGEADEEF</sequence>
<evidence type="ECO:0000259" key="2">
    <source>
        <dbReference type="PROSITE" id="PS51199"/>
    </source>
</evidence>
<dbReference type="PROSITE" id="PS51199">
    <property type="entry name" value="SF4_HELICASE"/>
    <property type="match status" value="1"/>
</dbReference>
<dbReference type="GO" id="GO:0043139">
    <property type="term" value="F:5'-3' DNA helicase activity"/>
    <property type="evidence" value="ECO:0007669"/>
    <property type="project" value="InterPro"/>
</dbReference>
<dbReference type="GO" id="GO:0000428">
    <property type="term" value="C:DNA-directed RNA polymerase complex"/>
    <property type="evidence" value="ECO:0007669"/>
    <property type="project" value="UniProtKB-KW"/>
</dbReference>
<dbReference type="PANTHER" id="PTHR12873:SF0">
    <property type="entry name" value="TWINKLE MTDNA HELICASE"/>
    <property type="match status" value="1"/>
</dbReference>
<keyword evidence="4" id="KW-1185">Reference proteome</keyword>
<keyword evidence="3" id="KW-0804">Transcription</keyword>
<feature type="domain" description="SF4 helicase" evidence="2">
    <location>
        <begin position="362"/>
        <end position="644"/>
    </location>
</feature>
<dbReference type="PANTHER" id="PTHR12873">
    <property type="entry name" value="T7-LIKE MITOCHONDRIAL DNA HELICASE"/>
    <property type="match status" value="1"/>
</dbReference>
<dbReference type="InterPro" id="IPR027417">
    <property type="entry name" value="P-loop_NTPase"/>
</dbReference>
<dbReference type="Gene3D" id="3.40.1360.10">
    <property type="match status" value="1"/>
</dbReference>
<dbReference type="InterPro" id="IPR007694">
    <property type="entry name" value="DNA_helicase_DnaB-like_C"/>
</dbReference>
<dbReference type="CDD" id="cd19483">
    <property type="entry name" value="RecA-like_Gp4D_helicase"/>
    <property type="match status" value="1"/>
</dbReference>
<dbReference type="GO" id="GO:0006260">
    <property type="term" value="P:DNA replication"/>
    <property type="evidence" value="ECO:0007669"/>
    <property type="project" value="InterPro"/>
</dbReference>
<accession>A0A5Q2UAL7</accession>
<evidence type="ECO:0000313" key="4">
    <source>
        <dbReference type="Proteomes" id="UP000386225"/>
    </source>
</evidence>
<dbReference type="GO" id="GO:0003697">
    <property type="term" value="F:single-stranded DNA binding"/>
    <property type="evidence" value="ECO:0007669"/>
    <property type="project" value="InterPro"/>
</dbReference>
<proteinExistence type="predicted"/>
<organism evidence="3 4">
    <name type="scientific">Ralstonia phage Reminis</name>
    <dbReference type="NCBI Taxonomy" id="2662139"/>
    <lineage>
        <taxon>Viruses</taxon>
        <taxon>Duplodnaviria</taxon>
        <taxon>Heunggongvirae</taxon>
        <taxon>Uroviricota</taxon>
        <taxon>Caudoviricetes</taxon>
        <taxon>Autographivirales</taxon>
        <taxon>Autographivirales incertae sedis</taxon>
        <taxon>Reminisvirus</taxon>
        <taxon>Reminisvirus reminis</taxon>
    </lineage>
</organism>
<feature type="region of interest" description="Disordered" evidence="1">
    <location>
        <begin position="649"/>
        <end position="676"/>
    </location>
</feature>
<name>A0A5Q2UAL7_9CAUD</name>
<dbReference type="GO" id="GO:0005524">
    <property type="term" value="F:ATP binding"/>
    <property type="evidence" value="ECO:0007669"/>
    <property type="project" value="InterPro"/>
</dbReference>
<dbReference type="InterPro" id="IPR027032">
    <property type="entry name" value="Twinkle-like"/>
</dbReference>
<evidence type="ECO:0000313" key="3">
    <source>
        <dbReference type="EMBL" id="QGH45114.1"/>
    </source>
</evidence>
<reference evidence="3 4" key="1">
    <citation type="submission" date="2019-09" db="EMBL/GenBank/DDBJ databases">
        <title>Bacteriophage as agents antimicrobiens.</title>
        <authorList>
            <person name="Lightbourn L."/>
            <person name="Amarillas L."/>
            <person name="Estrada M."/>
            <person name="Leon R."/>
            <person name="Figueroa L."/>
            <person name="Patron O."/>
            <person name="Leon J."/>
        </authorList>
    </citation>
    <scope>NUCLEOTIDE SEQUENCE [LARGE SCALE GENOMIC DNA]</scope>
</reference>
<protein>
    <submittedName>
        <fullName evidence="3">DNA-directed RNA polymerase</fullName>
    </submittedName>
</protein>